<feature type="compositionally biased region" description="Basic and acidic residues" evidence="1">
    <location>
        <begin position="143"/>
        <end position="155"/>
    </location>
</feature>
<proteinExistence type="predicted"/>
<protein>
    <recommendedName>
        <fullName evidence="2">RepB/MobA-like C-terminal domain-containing protein</fullName>
    </recommendedName>
</protein>
<name>A0AAP5IC57_9CYAN</name>
<evidence type="ECO:0000313" key="3">
    <source>
        <dbReference type="EMBL" id="MDR9898927.1"/>
    </source>
</evidence>
<dbReference type="Pfam" id="PF22448">
    <property type="entry name" value="RepB_primase_C"/>
    <property type="match status" value="1"/>
</dbReference>
<dbReference type="RefSeq" id="WP_208344508.1">
    <property type="nucleotide sequence ID" value="NZ_CAWQFN010000509.1"/>
</dbReference>
<accession>A0AAP5IC57</accession>
<evidence type="ECO:0000256" key="1">
    <source>
        <dbReference type="SAM" id="MobiDB-lite"/>
    </source>
</evidence>
<reference evidence="4" key="1">
    <citation type="journal article" date="2021" name="Science">
        <title>Hunting the eagle killer: A cyanobacterial neurotoxin causes vacuolar myelinopathy.</title>
        <authorList>
            <person name="Breinlinger S."/>
            <person name="Phillips T.J."/>
            <person name="Haram B.N."/>
            <person name="Mares J."/>
            <person name="Martinez Yerena J.A."/>
            <person name="Hrouzek P."/>
            <person name="Sobotka R."/>
            <person name="Henderson W.M."/>
            <person name="Schmieder P."/>
            <person name="Williams S.M."/>
            <person name="Lauderdale J.D."/>
            <person name="Wilde H.D."/>
            <person name="Gerrin W."/>
            <person name="Kust A."/>
            <person name="Washington J.W."/>
            <person name="Wagner C."/>
            <person name="Geier B."/>
            <person name="Liebeke M."/>
            <person name="Enke H."/>
            <person name="Niedermeyer T.H.J."/>
            <person name="Wilde S.B."/>
        </authorList>
    </citation>
    <scope>NUCLEOTIDE SEQUENCE [LARGE SCALE GENOMIC DNA]</scope>
    <source>
        <strain evidence="4">Thurmond2011</strain>
    </source>
</reference>
<dbReference type="EMBL" id="JAALHA020000021">
    <property type="protein sequence ID" value="MDR9898927.1"/>
    <property type="molecule type" value="Genomic_DNA"/>
</dbReference>
<feature type="region of interest" description="Disordered" evidence="1">
    <location>
        <begin position="111"/>
        <end position="155"/>
    </location>
</feature>
<sequence>MPRFFVAQAKAEYLRELGRFISAHGKEAALNPNTDAQIAVKMRIAGYSYNQIYSTIREQSPVSVSIPDPEYQLAYLQKGIRPNLQSPQVRSAASQVRFQRLQNETTITEHRLDKLGLATPVEADPAPLPKQQTQPRSFPQNRQEAKRSAEDERGR</sequence>
<evidence type="ECO:0000259" key="2">
    <source>
        <dbReference type="Pfam" id="PF22448"/>
    </source>
</evidence>
<dbReference type="Proteomes" id="UP000667802">
    <property type="component" value="Unassembled WGS sequence"/>
</dbReference>
<dbReference type="InterPro" id="IPR054366">
    <property type="entry name" value="RepB/MobA-like_C"/>
</dbReference>
<dbReference type="Gene3D" id="1.10.1240.50">
    <property type="match status" value="1"/>
</dbReference>
<dbReference type="AlphaFoldDB" id="A0AAP5IC57"/>
<comment type="caution">
    <text evidence="3">The sequence shown here is derived from an EMBL/GenBank/DDBJ whole genome shotgun (WGS) entry which is preliminary data.</text>
</comment>
<feature type="compositionally biased region" description="Polar residues" evidence="1">
    <location>
        <begin position="130"/>
        <end position="142"/>
    </location>
</feature>
<gene>
    <name evidence="3" type="ORF">G7B40_030870</name>
</gene>
<keyword evidence="4" id="KW-1185">Reference proteome</keyword>
<feature type="domain" description="RepB/MobA-like C-terminal" evidence="2">
    <location>
        <begin position="33"/>
        <end position="78"/>
    </location>
</feature>
<evidence type="ECO:0000313" key="4">
    <source>
        <dbReference type="Proteomes" id="UP000667802"/>
    </source>
</evidence>
<organism evidence="3 4">
    <name type="scientific">Aetokthonos hydrillicola Thurmond2011</name>
    <dbReference type="NCBI Taxonomy" id="2712845"/>
    <lineage>
        <taxon>Bacteria</taxon>
        <taxon>Bacillati</taxon>
        <taxon>Cyanobacteriota</taxon>
        <taxon>Cyanophyceae</taxon>
        <taxon>Nostocales</taxon>
        <taxon>Hapalosiphonaceae</taxon>
        <taxon>Aetokthonos</taxon>
    </lineage>
</organism>